<dbReference type="EMBL" id="JADLQX010000066">
    <property type="protein sequence ID" value="MBF6302855.1"/>
    <property type="molecule type" value="Genomic_DNA"/>
</dbReference>
<protein>
    <submittedName>
        <fullName evidence="1">Uncharacterized protein</fullName>
    </submittedName>
</protein>
<dbReference type="Proteomes" id="UP000702209">
    <property type="component" value="Unassembled WGS sequence"/>
</dbReference>
<dbReference type="RefSeq" id="WP_195134036.1">
    <property type="nucleotide sequence ID" value="NZ_JADLQX010000066.1"/>
</dbReference>
<reference evidence="1 2" key="1">
    <citation type="submission" date="2020-10" db="EMBL/GenBank/DDBJ databases">
        <title>Identification of Nocardia species via Next-generation sequencing and recognition of intraspecies genetic diversity.</title>
        <authorList>
            <person name="Li P."/>
            <person name="Li P."/>
            <person name="Lu B."/>
        </authorList>
    </citation>
    <scope>NUCLEOTIDE SEQUENCE [LARGE SCALE GENOMIC DNA]</scope>
    <source>
        <strain evidence="1 2">BJ06-0157</strain>
    </source>
</reference>
<accession>A0ABS0D365</accession>
<keyword evidence="2" id="KW-1185">Reference proteome</keyword>
<comment type="caution">
    <text evidence="1">The sequence shown here is derived from an EMBL/GenBank/DDBJ whole genome shotgun (WGS) entry which is preliminary data.</text>
</comment>
<organism evidence="1 2">
    <name type="scientific">Nocardia amamiensis</name>
    <dbReference type="NCBI Taxonomy" id="404578"/>
    <lineage>
        <taxon>Bacteria</taxon>
        <taxon>Bacillati</taxon>
        <taxon>Actinomycetota</taxon>
        <taxon>Actinomycetes</taxon>
        <taxon>Mycobacteriales</taxon>
        <taxon>Nocardiaceae</taxon>
        <taxon>Nocardia</taxon>
    </lineage>
</organism>
<gene>
    <name evidence="1" type="ORF">IU459_35825</name>
</gene>
<evidence type="ECO:0000313" key="1">
    <source>
        <dbReference type="EMBL" id="MBF6302855.1"/>
    </source>
</evidence>
<evidence type="ECO:0000313" key="2">
    <source>
        <dbReference type="Proteomes" id="UP000702209"/>
    </source>
</evidence>
<name>A0ABS0D365_9NOCA</name>
<sequence length="163" mass="18370">MTDQKLNYADVSHVFDPEISELRDIYIVGTDADTWRALLTELASSEWESRLFEGQSAAADDVTVEKIFSVNASPDEETYSLRVTVADAWLWCHFYDLEEIEFSFAAEAIDSAAKFDELTRFLKFLATTTQRDTKLTLEAPDGATAPPIILVRQDETSPQFFGV</sequence>
<proteinExistence type="predicted"/>